<feature type="transmembrane region" description="Helical" evidence="5">
    <location>
        <begin position="255"/>
        <end position="274"/>
    </location>
</feature>
<reference evidence="8" key="1">
    <citation type="submission" date="2016-10" db="EMBL/GenBank/DDBJ databases">
        <authorList>
            <person name="Varghese N."/>
            <person name="Submissions S."/>
        </authorList>
    </citation>
    <scope>NUCLEOTIDE SEQUENCE [LARGE SCALE GENOMIC DNA]</scope>
    <source>
        <strain evidence="8">XBD2006</strain>
    </source>
</reference>
<sequence length="421" mass="47321">MKKYKNYVALFYVLSVFFVIPIYNKGTYENISVHKTDAYLFLCGITLVLYVITSVIDDLQKINDKSLRKRTFSKVDVAMAIFGGVVLLSTLLSDSIKESVYGVPGFGMGALTIILMILSFFFISRYYFYNTWAVHVIVASSVLPTILAILNRLGFDPLSMFSSGNEAQNSLYVSTFGNYGWYSEYMAVIVPISVYMLFMTKDKLERVLYGAHVALVLFAIIACGTTMMLVSALIAVLFAFKRKFLPDQKIVDEKVAPWIVAGVILVYLVCVLFISRNGDLANGRGYIWKLSFDLYGSLPLNKKIIGVGPNRYMYALNDYLAAKPEAAAEFASRFNGLALTSAHSEYLDYLICTGFHGLMAYLYMIFRVVERFLQTGLGKKDREIAFIAAVSYMAYSFANFSMVCATPMFFILLGMVAKERR</sequence>
<dbReference type="EMBL" id="FMUR01000021">
    <property type="protein sequence ID" value="SCY51314.1"/>
    <property type="molecule type" value="Genomic_DNA"/>
</dbReference>
<dbReference type="PANTHER" id="PTHR37422">
    <property type="entry name" value="TEICHURONIC ACID BIOSYNTHESIS PROTEIN TUAE"/>
    <property type="match status" value="1"/>
</dbReference>
<dbReference type="InterPro" id="IPR051533">
    <property type="entry name" value="WaaL-like"/>
</dbReference>
<dbReference type="Pfam" id="PF04932">
    <property type="entry name" value="Wzy_C"/>
    <property type="match status" value="1"/>
</dbReference>
<feature type="transmembrane region" description="Helical" evidence="5">
    <location>
        <begin position="210"/>
        <end position="240"/>
    </location>
</feature>
<keyword evidence="2 5" id="KW-0812">Transmembrane</keyword>
<evidence type="ECO:0000256" key="5">
    <source>
        <dbReference type="SAM" id="Phobius"/>
    </source>
</evidence>
<feature type="transmembrane region" description="Helical" evidence="5">
    <location>
        <begin position="7"/>
        <end position="26"/>
    </location>
</feature>
<evidence type="ECO:0000256" key="2">
    <source>
        <dbReference type="ARBA" id="ARBA00022692"/>
    </source>
</evidence>
<protein>
    <submittedName>
        <fullName evidence="7">O-Antigen ligase</fullName>
    </submittedName>
</protein>
<evidence type="ECO:0000256" key="3">
    <source>
        <dbReference type="ARBA" id="ARBA00022989"/>
    </source>
</evidence>
<feature type="transmembrane region" description="Helical" evidence="5">
    <location>
        <begin position="132"/>
        <end position="150"/>
    </location>
</feature>
<keyword evidence="7" id="KW-0436">Ligase</keyword>
<name>A0A1G5GIJ0_9FIRM</name>
<feature type="transmembrane region" description="Helical" evidence="5">
    <location>
        <begin position="38"/>
        <end position="56"/>
    </location>
</feature>
<dbReference type="InterPro" id="IPR007016">
    <property type="entry name" value="O-antigen_ligase-rel_domated"/>
</dbReference>
<evidence type="ECO:0000256" key="1">
    <source>
        <dbReference type="ARBA" id="ARBA00004141"/>
    </source>
</evidence>
<keyword evidence="8" id="KW-1185">Reference proteome</keyword>
<dbReference type="AlphaFoldDB" id="A0A1G5GIJ0"/>
<feature type="domain" description="O-antigen ligase-related" evidence="6">
    <location>
        <begin position="185"/>
        <end position="362"/>
    </location>
</feature>
<dbReference type="GO" id="GO:0016874">
    <property type="term" value="F:ligase activity"/>
    <property type="evidence" value="ECO:0007669"/>
    <property type="project" value="UniProtKB-KW"/>
</dbReference>
<feature type="transmembrane region" description="Helical" evidence="5">
    <location>
        <begin position="384"/>
        <end position="417"/>
    </location>
</feature>
<feature type="transmembrane region" description="Helical" evidence="5">
    <location>
        <begin position="179"/>
        <end position="198"/>
    </location>
</feature>
<evidence type="ECO:0000313" key="7">
    <source>
        <dbReference type="EMBL" id="SCY51314.1"/>
    </source>
</evidence>
<evidence type="ECO:0000259" key="6">
    <source>
        <dbReference type="Pfam" id="PF04932"/>
    </source>
</evidence>
<proteinExistence type="predicted"/>
<comment type="subcellular location">
    <subcellularLocation>
        <location evidence="1">Membrane</location>
        <topology evidence="1">Multi-pass membrane protein</topology>
    </subcellularLocation>
</comment>
<evidence type="ECO:0000313" key="8">
    <source>
        <dbReference type="Proteomes" id="UP000183047"/>
    </source>
</evidence>
<keyword evidence="3 5" id="KW-1133">Transmembrane helix</keyword>
<feature type="transmembrane region" description="Helical" evidence="5">
    <location>
        <begin position="77"/>
        <end position="96"/>
    </location>
</feature>
<feature type="transmembrane region" description="Helical" evidence="5">
    <location>
        <begin position="102"/>
        <end position="123"/>
    </location>
</feature>
<dbReference type="OrthoDB" id="9796676at2"/>
<gene>
    <name evidence="7" type="ORF">SAMN02910451_02888</name>
</gene>
<dbReference type="GO" id="GO:0016020">
    <property type="term" value="C:membrane"/>
    <property type="evidence" value="ECO:0007669"/>
    <property type="project" value="UniProtKB-SubCell"/>
</dbReference>
<dbReference type="Proteomes" id="UP000183047">
    <property type="component" value="Unassembled WGS sequence"/>
</dbReference>
<feature type="transmembrane region" description="Helical" evidence="5">
    <location>
        <begin position="346"/>
        <end position="364"/>
    </location>
</feature>
<dbReference type="PANTHER" id="PTHR37422:SF13">
    <property type="entry name" value="LIPOPOLYSACCHARIDE BIOSYNTHESIS PROTEIN PA4999-RELATED"/>
    <property type="match status" value="1"/>
</dbReference>
<keyword evidence="4 5" id="KW-0472">Membrane</keyword>
<evidence type="ECO:0000256" key="4">
    <source>
        <dbReference type="ARBA" id="ARBA00023136"/>
    </source>
</evidence>
<organism evidence="7 8">
    <name type="scientific">Butyrivibrio hungatei</name>
    <dbReference type="NCBI Taxonomy" id="185008"/>
    <lineage>
        <taxon>Bacteria</taxon>
        <taxon>Bacillati</taxon>
        <taxon>Bacillota</taxon>
        <taxon>Clostridia</taxon>
        <taxon>Lachnospirales</taxon>
        <taxon>Lachnospiraceae</taxon>
        <taxon>Butyrivibrio</taxon>
    </lineage>
</organism>
<accession>A0A1G5GIJ0</accession>
<dbReference type="RefSeq" id="WP_074463279.1">
    <property type="nucleotide sequence ID" value="NZ_FMUR01000021.1"/>
</dbReference>